<organism evidence="6 7">
    <name type="scientific">Clathrus columnatus</name>
    <dbReference type="NCBI Taxonomy" id="1419009"/>
    <lineage>
        <taxon>Eukaryota</taxon>
        <taxon>Fungi</taxon>
        <taxon>Dikarya</taxon>
        <taxon>Basidiomycota</taxon>
        <taxon>Agaricomycotina</taxon>
        <taxon>Agaricomycetes</taxon>
        <taxon>Phallomycetidae</taxon>
        <taxon>Phallales</taxon>
        <taxon>Clathraceae</taxon>
        <taxon>Clathrus</taxon>
    </lineage>
</organism>
<keyword evidence="1 4" id="KW-0732">Signal</keyword>
<feature type="chain" id="PRO_5043966300" description="Alginate lyase domain-containing protein" evidence="4">
    <location>
        <begin position="22"/>
        <end position="485"/>
    </location>
</feature>
<gene>
    <name evidence="6" type="ORF">Clacol_006859</name>
</gene>
<name>A0AAV5AD97_9AGAM</name>
<feature type="domain" description="Alginate lyase" evidence="5">
    <location>
        <begin position="69"/>
        <end position="371"/>
    </location>
</feature>
<dbReference type="Pfam" id="PF05426">
    <property type="entry name" value="Alginate_lyase"/>
    <property type="match status" value="1"/>
</dbReference>
<dbReference type="InterPro" id="IPR008397">
    <property type="entry name" value="Alginate_lyase_dom"/>
</dbReference>
<keyword evidence="7" id="KW-1185">Reference proteome</keyword>
<protein>
    <recommendedName>
        <fullName evidence="5">Alginate lyase domain-containing protein</fullName>
    </recommendedName>
</protein>
<keyword evidence="2" id="KW-0456">Lyase</keyword>
<feature type="compositionally biased region" description="Low complexity" evidence="3">
    <location>
        <begin position="431"/>
        <end position="452"/>
    </location>
</feature>
<sequence length="485" mass="53363">MSFTFFTGFLFFSQLITFSLSETPKFINYDSIFLDPNYVVNGNFPNITWEAQETIVQWAQQLALSGPWSVTNKSVTPPSGDKRDFMTSLPSCAHWNLSWWPDCDNVGNTTILPPEEIWTKCTYVQRDGQINPDVRTLVDNIGDFEQVSDAVLYNTLAWSLNKNNASASVFSKNAANFIDIWFLNPTTGMNPNLNFAQMHRGPTGQHGTKTGVLDLHHMTKIVTSILILRLEKNTDWTEDLDNQLLKWSTEYIKWLETDPIAIGESQAKNNHGTFYYGQLAALKVLTGDKDGAKDALEQYFNGPFQGQIIATGEQPLEKIRTRPIHYEFYNLAAMVTNAQMLSYLDPSAKAWNRTTAAGATIQTALNFLFTQNPNDSNEAEEPPEFYVDVASIAAVYGDPSGKAVSYISSGDPNYPAQAYYFWTQPLKGGTAPPASGGSTSGASGSNAASPLPSDSPENAGFTILPAASSKIASIVALIILTSIFL</sequence>
<dbReference type="SUPFAM" id="SSF48230">
    <property type="entry name" value="Chondroitin AC/alginate lyase"/>
    <property type="match status" value="1"/>
</dbReference>
<dbReference type="AlphaFoldDB" id="A0AAV5AD97"/>
<evidence type="ECO:0000313" key="7">
    <source>
        <dbReference type="Proteomes" id="UP001050691"/>
    </source>
</evidence>
<accession>A0AAV5AD97</accession>
<feature type="signal peptide" evidence="4">
    <location>
        <begin position="1"/>
        <end position="21"/>
    </location>
</feature>
<evidence type="ECO:0000256" key="2">
    <source>
        <dbReference type="ARBA" id="ARBA00023239"/>
    </source>
</evidence>
<evidence type="ECO:0000256" key="1">
    <source>
        <dbReference type="ARBA" id="ARBA00022729"/>
    </source>
</evidence>
<dbReference type="InterPro" id="IPR008929">
    <property type="entry name" value="Chondroitin_lyas"/>
</dbReference>
<evidence type="ECO:0000259" key="5">
    <source>
        <dbReference type="Pfam" id="PF05426"/>
    </source>
</evidence>
<evidence type="ECO:0000313" key="6">
    <source>
        <dbReference type="EMBL" id="GJJ12616.1"/>
    </source>
</evidence>
<comment type="caution">
    <text evidence="6">The sequence shown here is derived from an EMBL/GenBank/DDBJ whole genome shotgun (WGS) entry which is preliminary data.</text>
</comment>
<dbReference type="EMBL" id="BPWL01000007">
    <property type="protein sequence ID" value="GJJ12616.1"/>
    <property type="molecule type" value="Genomic_DNA"/>
</dbReference>
<dbReference type="Gene3D" id="1.50.10.100">
    <property type="entry name" value="Chondroitin AC/alginate lyase"/>
    <property type="match status" value="1"/>
</dbReference>
<dbReference type="GO" id="GO:0016829">
    <property type="term" value="F:lyase activity"/>
    <property type="evidence" value="ECO:0007669"/>
    <property type="project" value="UniProtKB-KW"/>
</dbReference>
<reference evidence="6" key="1">
    <citation type="submission" date="2021-10" db="EMBL/GenBank/DDBJ databases">
        <title>De novo Genome Assembly of Clathrus columnatus (Basidiomycota, Fungi) Using Illumina and Nanopore Sequence Data.</title>
        <authorList>
            <person name="Ogiso-Tanaka E."/>
            <person name="Itagaki H."/>
            <person name="Hosoya T."/>
            <person name="Hosaka K."/>
        </authorList>
    </citation>
    <scope>NUCLEOTIDE SEQUENCE</scope>
    <source>
        <strain evidence="6">MO-923</strain>
    </source>
</reference>
<dbReference type="GO" id="GO:0042597">
    <property type="term" value="C:periplasmic space"/>
    <property type="evidence" value="ECO:0007669"/>
    <property type="project" value="InterPro"/>
</dbReference>
<proteinExistence type="predicted"/>
<feature type="region of interest" description="Disordered" evidence="3">
    <location>
        <begin position="431"/>
        <end position="454"/>
    </location>
</feature>
<dbReference type="Proteomes" id="UP001050691">
    <property type="component" value="Unassembled WGS sequence"/>
</dbReference>
<evidence type="ECO:0000256" key="4">
    <source>
        <dbReference type="SAM" id="SignalP"/>
    </source>
</evidence>
<evidence type="ECO:0000256" key="3">
    <source>
        <dbReference type="SAM" id="MobiDB-lite"/>
    </source>
</evidence>